<comment type="caution">
    <text evidence="10">The sequence shown here is derived from an EMBL/GenBank/DDBJ whole genome shotgun (WGS) entry which is preliminary data.</text>
</comment>
<dbReference type="AlphaFoldDB" id="A0A1G2MHM4"/>
<feature type="domain" description="Aminotransferase class V" evidence="9">
    <location>
        <begin position="15"/>
        <end position="98"/>
    </location>
</feature>
<protein>
    <recommendedName>
        <fullName evidence="9">Aminotransferase class V domain-containing protein</fullName>
    </recommendedName>
</protein>
<dbReference type="GO" id="GO:0051536">
    <property type="term" value="F:iron-sulfur cluster binding"/>
    <property type="evidence" value="ECO:0007669"/>
    <property type="project" value="UniProtKB-KW"/>
</dbReference>
<dbReference type="PANTHER" id="PTHR11601:SF34">
    <property type="entry name" value="CYSTEINE DESULFURASE"/>
    <property type="match status" value="1"/>
</dbReference>
<evidence type="ECO:0000256" key="3">
    <source>
        <dbReference type="ARBA" id="ARBA00022679"/>
    </source>
</evidence>
<reference evidence="10 11" key="1">
    <citation type="journal article" date="2016" name="Nat. Commun.">
        <title>Thousands of microbial genomes shed light on interconnected biogeochemical processes in an aquifer system.</title>
        <authorList>
            <person name="Anantharaman K."/>
            <person name="Brown C.T."/>
            <person name="Hug L.A."/>
            <person name="Sharon I."/>
            <person name="Castelle C.J."/>
            <person name="Probst A.J."/>
            <person name="Thomas B.C."/>
            <person name="Singh A."/>
            <person name="Wilkins M.J."/>
            <person name="Karaoz U."/>
            <person name="Brodie E.L."/>
            <person name="Williams K.H."/>
            <person name="Hubbard S.S."/>
            <person name="Banfield J.F."/>
        </authorList>
    </citation>
    <scope>NUCLEOTIDE SEQUENCE [LARGE SCALE GENOMIC DNA]</scope>
</reference>
<evidence type="ECO:0000256" key="2">
    <source>
        <dbReference type="ARBA" id="ARBA00006490"/>
    </source>
</evidence>
<dbReference type="InterPro" id="IPR015422">
    <property type="entry name" value="PyrdxlP-dep_Trfase_small"/>
</dbReference>
<evidence type="ECO:0000259" key="9">
    <source>
        <dbReference type="Pfam" id="PF00266"/>
    </source>
</evidence>
<keyword evidence="7" id="KW-0411">Iron-sulfur</keyword>
<comment type="catalytic activity">
    <reaction evidence="8">
        <text>(sulfur carrier)-H + L-cysteine = (sulfur carrier)-SH + L-alanine</text>
        <dbReference type="Rhea" id="RHEA:43892"/>
        <dbReference type="Rhea" id="RHEA-COMP:14737"/>
        <dbReference type="Rhea" id="RHEA-COMP:14739"/>
        <dbReference type="ChEBI" id="CHEBI:29917"/>
        <dbReference type="ChEBI" id="CHEBI:35235"/>
        <dbReference type="ChEBI" id="CHEBI:57972"/>
        <dbReference type="ChEBI" id="CHEBI:64428"/>
        <dbReference type="EC" id="2.8.1.7"/>
    </reaction>
</comment>
<dbReference type="Pfam" id="PF00266">
    <property type="entry name" value="Aminotran_5"/>
    <property type="match status" value="2"/>
</dbReference>
<evidence type="ECO:0000256" key="5">
    <source>
        <dbReference type="ARBA" id="ARBA00022898"/>
    </source>
</evidence>
<evidence type="ECO:0000256" key="1">
    <source>
        <dbReference type="ARBA" id="ARBA00001933"/>
    </source>
</evidence>
<dbReference type="InterPro" id="IPR016454">
    <property type="entry name" value="Cysteine_dSase"/>
</dbReference>
<keyword evidence="3" id="KW-0808">Transferase</keyword>
<keyword evidence="5" id="KW-0663">Pyridoxal phosphate</keyword>
<name>A0A1G2MHM4_9BACT</name>
<dbReference type="PANTHER" id="PTHR11601">
    <property type="entry name" value="CYSTEINE DESULFURYLASE FAMILY MEMBER"/>
    <property type="match status" value="1"/>
</dbReference>
<sequence length="441" mass="47884">MSNPTPRSYKLKARTYLDYAATTPLDPRVEKAMQPFLREEFGNPSSIHAEGVAAKKALDNSRASVARALEAHADEIVFTSGGTESNNLAIHGVLSSLSSATENRYDRTYFLKGATLVSEDGGILPARANSSLKSDKPHVVTTNIEHASVLKPFRELERRGSIEVTYVPVEQDGVVKPEKIIAAIRPNTVLVSVMYANNEIGTVQPIRKISQLLAKCRAVKDKGLGIKDSRRKFPIFHSDACQAPLYLNCLVNALGVDLLSLDAHKIYGPKGVGALYVRREIPLAPLLFGGGQERGLRPTTENIPGIVGLAEALRLAIAERKRESERIAKLRDILYTNVLQNTAIDAVANGSMRRGERLPNNLNISLPGVDTEFLTLQLDARGIAVSTKSSCLKSEKSSYVVAALGGGKGHSLSSLRFTLGRKTTRKDLEIASSILLELLDP</sequence>
<dbReference type="EMBL" id="MHRJ01000013">
    <property type="protein sequence ID" value="OHA23224.1"/>
    <property type="molecule type" value="Genomic_DNA"/>
</dbReference>
<dbReference type="GO" id="GO:0031071">
    <property type="term" value="F:cysteine desulfurase activity"/>
    <property type="evidence" value="ECO:0007669"/>
    <property type="project" value="UniProtKB-EC"/>
</dbReference>
<gene>
    <name evidence="10" type="ORF">A2W52_02575</name>
</gene>
<dbReference type="PIRSF" id="PIRSF005572">
    <property type="entry name" value="NifS"/>
    <property type="match status" value="1"/>
</dbReference>
<evidence type="ECO:0000256" key="7">
    <source>
        <dbReference type="ARBA" id="ARBA00023014"/>
    </source>
</evidence>
<dbReference type="InterPro" id="IPR000192">
    <property type="entry name" value="Aminotrans_V_dom"/>
</dbReference>
<accession>A0A1G2MHM4</accession>
<dbReference type="Gene3D" id="3.90.1150.10">
    <property type="entry name" value="Aspartate Aminotransferase, domain 1"/>
    <property type="match status" value="1"/>
</dbReference>
<dbReference type="Gene3D" id="1.10.260.50">
    <property type="match status" value="1"/>
</dbReference>
<dbReference type="InterPro" id="IPR015424">
    <property type="entry name" value="PyrdxlP-dep_Trfase"/>
</dbReference>
<proteinExistence type="inferred from homology"/>
<comment type="cofactor">
    <cofactor evidence="1">
        <name>pyridoxal 5'-phosphate</name>
        <dbReference type="ChEBI" id="CHEBI:597326"/>
    </cofactor>
</comment>
<feature type="domain" description="Aminotransferase class V" evidence="9">
    <location>
        <begin position="107"/>
        <end position="429"/>
    </location>
</feature>
<evidence type="ECO:0000256" key="8">
    <source>
        <dbReference type="ARBA" id="ARBA00050776"/>
    </source>
</evidence>
<dbReference type="GO" id="GO:0046872">
    <property type="term" value="F:metal ion binding"/>
    <property type="evidence" value="ECO:0007669"/>
    <property type="project" value="UniProtKB-KW"/>
</dbReference>
<evidence type="ECO:0000313" key="10">
    <source>
        <dbReference type="EMBL" id="OHA23224.1"/>
    </source>
</evidence>
<evidence type="ECO:0000256" key="4">
    <source>
        <dbReference type="ARBA" id="ARBA00022723"/>
    </source>
</evidence>
<dbReference type="Proteomes" id="UP000176493">
    <property type="component" value="Unassembled WGS sequence"/>
</dbReference>
<keyword evidence="6" id="KW-0408">Iron</keyword>
<dbReference type="InterPro" id="IPR015421">
    <property type="entry name" value="PyrdxlP-dep_Trfase_major"/>
</dbReference>
<keyword evidence="4" id="KW-0479">Metal-binding</keyword>
<organism evidence="10 11">
    <name type="scientific">Candidatus Taylorbacteria bacterium RIFCSPHIGHO2_02_49_25</name>
    <dbReference type="NCBI Taxonomy" id="1802305"/>
    <lineage>
        <taxon>Bacteria</taxon>
        <taxon>Candidatus Tayloriibacteriota</taxon>
    </lineage>
</organism>
<comment type="similarity">
    <text evidence="2">Belongs to the class-V pyridoxal-phosphate-dependent aminotransferase family. NifS/IscS subfamily.</text>
</comment>
<evidence type="ECO:0000313" key="11">
    <source>
        <dbReference type="Proteomes" id="UP000176493"/>
    </source>
</evidence>
<dbReference type="SUPFAM" id="SSF53383">
    <property type="entry name" value="PLP-dependent transferases"/>
    <property type="match status" value="1"/>
</dbReference>
<evidence type="ECO:0000256" key="6">
    <source>
        <dbReference type="ARBA" id="ARBA00023004"/>
    </source>
</evidence>
<dbReference type="Gene3D" id="3.40.640.10">
    <property type="entry name" value="Type I PLP-dependent aspartate aminotransferase-like (Major domain)"/>
    <property type="match status" value="1"/>
</dbReference>